<feature type="compositionally biased region" description="Basic and acidic residues" evidence="1">
    <location>
        <begin position="9"/>
        <end position="54"/>
    </location>
</feature>
<sequence>MPRTPRPNAPDDRPRRAAGRRADVRGRLPDDRAPDRLPDDRAADDFDAPAERPPDAFAGVREPRADAFPPPLPVLRFLVADPAIPPR</sequence>
<name>A0A840IKD5_9PSEU</name>
<evidence type="ECO:0000256" key="1">
    <source>
        <dbReference type="SAM" id="MobiDB-lite"/>
    </source>
</evidence>
<comment type="caution">
    <text evidence="2">The sequence shown here is derived from an EMBL/GenBank/DDBJ whole genome shotgun (WGS) entry which is preliminary data.</text>
</comment>
<protein>
    <submittedName>
        <fullName evidence="2">Uncharacterized protein</fullName>
    </submittedName>
</protein>
<organism evidence="2 3">
    <name type="scientific">Amycolatopsis jiangsuensis</name>
    <dbReference type="NCBI Taxonomy" id="1181879"/>
    <lineage>
        <taxon>Bacteria</taxon>
        <taxon>Bacillati</taxon>
        <taxon>Actinomycetota</taxon>
        <taxon>Actinomycetes</taxon>
        <taxon>Pseudonocardiales</taxon>
        <taxon>Pseudonocardiaceae</taxon>
        <taxon>Amycolatopsis</taxon>
    </lineage>
</organism>
<proteinExistence type="predicted"/>
<evidence type="ECO:0000313" key="2">
    <source>
        <dbReference type="EMBL" id="MBB4682756.1"/>
    </source>
</evidence>
<reference evidence="2 3" key="1">
    <citation type="submission" date="2020-08" db="EMBL/GenBank/DDBJ databases">
        <title>Sequencing the genomes of 1000 actinobacteria strains.</title>
        <authorList>
            <person name="Klenk H.-P."/>
        </authorList>
    </citation>
    <scope>NUCLEOTIDE SEQUENCE [LARGE SCALE GENOMIC DNA]</scope>
    <source>
        <strain evidence="2 3">DSM 45859</strain>
    </source>
</reference>
<gene>
    <name evidence="2" type="ORF">BJY18_000241</name>
</gene>
<dbReference type="AlphaFoldDB" id="A0A840IKD5"/>
<dbReference type="RefSeq" id="WP_312873695.1">
    <property type="nucleotide sequence ID" value="NZ_JACHMG010000001.1"/>
</dbReference>
<dbReference type="Proteomes" id="UP000581769">
    <property type="component" value="Unassembled WGS sequence"/>
</dbReference>
<dbReference type="EMBL" id="JACHMG010000001">
    <property type="protein sequence ID" value="MBB4682756.1"/>
    <property type="molecule type" value="Genomic_DNA"/>
</dbReference>
<evidence type="ECO:0000313" key="3">
    <source>
        <dbReference type="Proteomes" id="UP000581769"/>
    </source>
</evidence>
<feature type="region of interest" description="Disordered" evidence="1">
    <location>
        <begin position="1"/>
        <end position="71"/>
    </location>
</feature>
<keyword evidence="3" id="KW-1185">Reference proteome</keyword>
<accession>A0A840IKD5</accession>